<organism evidence="1 2">
    <name type="scientific">Algoriphagus antarcticus</name>
    <dbReference type="NCBI Taxonomy" id="238540"/>
    <lineage>
        <taxon>Bacteria</taxon>
        <taxon>Pseudomonadati</taxon>
        <taxon>Bacteroidota</taxon>
        <taxon>Cytophagia</taxon>
        <taxon>Cytophagales</taxon>
        <taxon>Cyclobacteriaceae</taxon>
        <taxon>Algoriphagus</taxon>
    </lineage>
</organism>
<keyword evidence="2" id="KW-1185">Reference proteome</keyword>
<name>A0A3E0E3C5_9BACT</name>
<accession>A0A3E0E3C5</accession>
<dbReference type="OrthoDB" id="955396at68336"/>
<reference evidence="1 2" key="1">
    <citation type="submission" date="2018-08" db="EMBL/GenBank/DDBJ databases">
        <title>Genomic Encyclopedia of Archaeal and Bacterial Type Strains, Phase II (KMG-II): from individual species to whole genera.</title>
        <authorList>
            <person name="Goeker M."/>
        </authorList>
    </citation>
    <scope>NUCLEOTIDE SEQUENCE [LARGE SCALE GENOMIC DNA]</scope>
    <source>
        <strain evidence="1 2">DSM 15986</strain>
    </source>
</reference>
<evidence type="ECO:0000313" key="2">
    <source>
        <dbReference type="Proteomes" id="UP000256405"/>
    </source>
</evidence>
<dbReference type="EMBL" id="QUNF01000002">
    <property type="protein sequence ID" value="REG92782.1"/>
    <property type="molecule type" value="Genomic_DNA"/>
</dbReference>
<dbReference type="Proteomes" id="UP000256405">
    <property type="component" value="Unassembled WGS sequence"/>
</dbReference>
<sequence length="92" mass="9951">MGLIAGILLILISIAHNLYGKKKQIPVLKEISKDSIIIIISSQRIMIFQGGIFLFSVGIVQVLTSLNIIFLTGIAQNFPVGIVVIMSAQVCL</sequence>
<gene>
    <name evidence="1" type="ORF">C8N25_102185</name>
</gene>
<comment type="caution">
    <text evidence="1">The sequence shown here is derived from an EMBL/GenBank/DDBJ whole genome shotgun (WGS) entry which is preliminary data.</text>
</comment>
<protein>
    <submittedName>
        <fullName evidence="1">Uncharacterized protein</fullName>
    </submittedName>
</protein>
<dbReference type="RefSeq" id="WP_086539826.1">
    <property type="nucleotide sequence ID" value="NZ_MSSW01000003.1"/>
</dbReference>
<dbReference type="AlphaFoldDB" id="A0A3E0E3C5"/>
<evidence type="ECO:0000313" key="1">
    <source>
        <dbReference type="EMBL" id="REG92782.1"/>
    </source>
</evidence>
<proteinExistence type="predicted"/>